<feature type="compositionally biased region" description="Polar residues" evidence="1">
    <location>
        <begin position="114"/>
        <end position="132"/>
    </location>
</feature>
<keyword evidence="3" id="KW-1185">Reference proteome</keyword>
<sequence length="162" mass="17464">MAASRNSRSVDLKKERRKENTAQRKSKSSAPSQNTQSIGNITSKDKKKKTTKVQKEHTVAAIAVSDLSQSTKKAVAKFASTSSTSTTIPTIKRSNVAKMTVKMNPTPLVISEGMSKQSSLSAGQRPSTTSIKNRVPTPKPAAKILKSNENSNDDEDSTNEQS</sequence>
<organism evidence="2 3">
    <name type="scientific">Acanthocheilonema viteae</name>
    <name type="common">Filarial nematode worm</name>
    <name type="synonym">Dipetalonema viteae</name>
    <dbReference type="NCBI Taxonomy" id="6277"/>
    <lineage>
        <taxon>Eukaryota</taxon>
        <taxon>Metazoa</taxon>
        <taxon>Ecdysozoa</taxon>
        <taxon>Nematoda</taxon>
        <taxon>Chromadorea</taxon>
        <taxon>Rhabditida</taxon>
        <taxon>Spirurina</taxon>
        <taxon>Spiruromorpha</taxon>
        <taxon>Filarioidea</taxon>
        <taxon>Onchocercidae</taxon>
        <taxon>Acanthocheilonema</taxon>
    </lineage>
</organism>
<dbReference type="OrthoDB" id="5875835at2759"/>
<feature type="region of interest" description="Disordered" evidence="1">
    <location>
        <begin position="112"/>
        <end position="162"/>
    </location>
</feature>
<dbReference type="Proteomes" id="UP000276991">
    <property type="component" value="Unassembled WGS sequence"/>
</dbReference>
<evidence type="ECO:0000313" key="3">
    <source>
        <dbReference type="Proteomes" id="UP000276991"/>
    </source>
</evidence>
<dbReference type="STRING" id="6277.A0A498SJ18"/>
<reference evidence="2 3" key="1">
    <citation type="submission" date="2018-08" db="EMBL/GenBank/DDBJ databases">
        <authorList>
            <person name="Laetsch R D."/>
            <person name="Stevens L."/>
            <person name="Kumar S."/>
            <person name="Blaxter L. M."/>
        </authorList>
    </citation>
    <scope>NUCLEOTIDE SEQUENCE [LARGE SCALE GENOMIC DNA]</scope>
</reference>
<gene>
    <name evidence="2" type="ORF">NAV_LOCUS4748</name>
</gene>
<feature type="compositionally biased region" description="Acidic residues" evidence="1">
    <location>
        <begin position="151"/>
        <end position="162"/>
    </location>
</feature>
<proteinExistence type="predicted"/>
<dbReference type="AlphaFoldDB" id="A0A498SJ18"/>
<feature type="compositionally biased region" description="Polar residues" evidence="1">
    <location>
        <begin position="28"/>
        <end position="41"/>
    </location>
</feature>
<feature type="compositionally biased region" description="Basic and acidic residues" evidence="1">
    <location>
        <begin position="8"/>
        <end position="22"/>
    </location>
</feature>
<evidence type="ECO:0000313" key="2">
    <source>
        <dbReference type="EMBL" id="VBB29957.1"/>
    </source>
</evidence>
<accession>A0A498SJ18</accession>
<evidence type="ECO:0000256" key="1">
    <source>
        <dbReference type="SAM" id="MobiDB-lite"/>
    </source>
</evidence>
<feature type="region of interest" description="Disordered" evidence="1">
    <location>
        <begin position="1"/>
        <end position="55"/>
    </location>
</feature>
<protein>
    <submittedName>
        <fullName evidence="2">Uncharacterized protein</fullName>
    </submittedName>
</protein>
<dbReference type="EMBL" id="UPTC01000747">
    <property type="protein sequence ID" value="VBB29957.1"/>
    <property type="molecule type" value="Genomic_DNA"/>
</dbReference>
<name>A0A498SJ18_ACAVI</name>